<keyword evidence="3" id="KW-1185">Reference proteome</keyword>
<evidence type="ECO:0000256" key="1">
    <source>
        <dbReference type="SAM" id="MobiDB-lite"/>
    </source>
</evidence>
<dbReference type="AlphaFoldDB" id="A0A0C9MRQ5"/>
<gene>
    <name evidence="2" type="ORF">MAM1_0323c09671</name>
</gene>
<dbReference type="Proteomes" id="UP000053815">
    <property type="component" value="Unassembled WGS sequence"/>
</dbReference>
<sequence>MSESQRKRNLEGEASTTAASPKRLRSNPLLTLVSLISKEYTGSFLEHLRNLKMNKRLLQKKLLDEKNTVLVDDKAMHEEDFLGGHINFDQTLIKPLDLEDDENNIFLVLRRNGFDGVRDNAYEGQAKEFILGFQGIYADFAGFGQTKMEPEQLNKIAFPMIEPFLMRNYNNDLTIQKFGQPLDIVNLAAHCKCTLLAMHGVASSREEQKIAAVAQHLSQQMEGCSHDHNTYGLIINREQLTFYSVISRDKRFFMVKVATCRLPLDSKDFKRLKGVYVALKKVQVMIEQTVEHILNNCAVDRLCCST</sequence>
<evidence type="ECO:0000313" key="3">
    <source>
        <dbReference type="Proteomes" id="UP000053815"/>
    </source>
</evidence>
<organism evidence="2">
    <name type="scientific">Mucor ambiguus</name>
    <dbReference type="NCBI Taxonomy" id="91626"/>
    <lineage>
        <taxon>Eukaryota</taxon>
        <taxon>Fungi</taxon>
        <taxon>Fungi incertae sedis</taxon>
        <taxon>Mucoromycota</taxon>
        <taxon>Mucoromycotina</taxon>
        <taxon>Mucoromycetes</taxon>
        <taxon>Mucorales</taxon>
        <taxon>Mucorineae</taxon>
        <taxon>Mucoraceae</taxon>
        <taxon>Mucor</taxon>
    </lineage>
</organism>
<name>A0A0C9MRQ5_9FUNG</name>
<feature type="compositionally biased region" description="Basic and acidic residues" evidence="1">
    <location>
        <begin position="1"/>
        <end position="11"/>
    </location>
</feature>
<dbReference type="EMBL" id="DF836612">
    <property type="protein sequence ID" value="GAN10134.1"/>
    <property type="molecule type" value="Genomic_DNA"/>
</dbReference>
<accession>A0A0C9MRQ5</accession>
<proteinExistence type="predicted"/>
<reference evidence="2" key="1">
    <citation type="submission" date="2014-09" db="EMBL/GenBank/DDBJ databases">
        <title>Draft genome sequence of an oleaginous Mucoromycotina fungus Mucor ambiguus NBRC6742.</title>
        <authorList>
            <person name="Takeda I."/>
            <person name="Yamane N."/>
            <person name="Morita T."/>
            <person name="Tamano K."/>
            <person name="Machida M."/>
            <person name="Baker S."/>
            <person name="Koike H."/>
        </authorList>
    </citation>
    <scope>NUCLEOTIDE SEQUENCE</scope>
    <source>
        <strain evidence="2">NBRC 6742</strain>
    </source>
</reference>
<feature type="region of interest" description="Disordered" evidence="1">
    <location>
        <begin position="1"/>
        <end position="21"/>
    </location>
</feature>
<evidence type="ECO:0000313" key="2">
    <source>
        <dbReference type="EMBL" id="GAN10134.1"/>
    </source>
</evidence>
<protein>
    <submittedName>
        <fullName evidence="2">Uncharacterized protein</fullName>
    </submittedName>
</protein>